<evidence type="ECO:0000313" key="3">
    <source>
        <dbReference type="Proteomes" id="UP000252517"/>
    </source>
</evidence>
<dbReference type="EMBL" id="JPWH01000024">
    <property type="protein sequence ID" value="RCK43671.1"/>
    <property type="molecule type" value="Genomic_DNA"/>
</dbReference>
<organism evidence="2 3">
    <name type="scientific">Thalassospira profundimaris</name>
    <dbReference type="NCBI Taxonomy" id="502049"/>
    <lineage>
        <taxon>Bacteria</taxon>
        <taxon>Pseudomonadati</taxon>
        <taxon>Pseudomonadota</taxon>
        <taxon>Alphaproteobacteria</taxon>
        <taxon>Rhodospirillales</taxon>
        <taxon>Thalassospiraceae</taxon>
        <taxon>Thalassospira</taxon>
    </lineage>
</organism>
<feature type="compositionally biased region" description="Basic and acidic residues" evidence="1">
    <location>
        <begin position="55"/>
        <end position="68"/>
    </location>
</feature>
<dbReference type="RefSeq" id="WP_114090132.1">
    <property type="nucleotide sequence ID" value="NZ_JPWH01000024.1"/>
</dbReference>
<protein>
    <submittedName>
        <fullName evidence="2">Uncharacterized protein</fullName>
    </submittedName>
</protein>
<dbReference type="AlphaFoldDB" id="A0A367WT08"/>
<gene>
    <name evidence="2" type="ORF">TH25_21220</name>
</gene>
<name>A0A367WT08_9PROT</name>
<evidence type="ECO:0000256" key="1">
    <source>
        <dbReference type="SAM" id="MobiDB-lite"/>
    </source>
</evidence>
<accession>A0A367WT08</accession>
<sequence length="78" mass="9223">MKIRFQGIYTIDEFIQAMLEQREHFRELGIKHIRNANLYYQPVDEYGDPVTPRYRNGDPIEGWKDRGPYKSAASDFGL</sequence>
<dbReference type="Proteomes" id="UP000252517">
    <property type="component" value="Unassembled WGS sequence"/>
</dbReference>
<evidence type="ECO:0000313" key="2">
    <source>
        <dbReference type="EMBL" id="RCK43671.1"/>
    </source>
</evidence>
<feature type="region of interest" description="Disordered" evidence="1">
    <location>
        <begin position="50"/>
        <end position="78"/>
    </location>
</feature>
<reference evidence="2 3" key="1">
    <citation type="submission" date="2014-07" db="EMBL/GenBank/DDBJ databases">
        <title>Draft genome sequence of Thalassospira profundimaris S25-3-2.</title>
        <authorList>
            <person name="Lai Q."/>
            <person name="Shao Z."/>
        </authorList>
    </citation>
    <scope>NUCLEOTIDE SEQUENCE [LARGE SCALE GENOMIC DNA]</scope>
    <source>
        <strain evidence="2 3">S25-3-2</strain>
    </source>
</reference>
<proteinExistence type="predicted"/>
<comment type="caution">
    <text evidence="2">The sequence shown here is derived from an EMBL/GenBank/DDBJ whole genome shotgun (WGS) entry which is preliminary data.</text>
</comment>
<dbReference type="OrthoDB" id="7408911at2"/>